<dbReference type="EMBL" id="CP002408">
    <property type="protein sequence ID" value="AFU56989.1"/>
    <property type="molecule type" value="Genomic_DNA"/>
</dbReference>
<accession>K0ILB7</accession>
<proteinExistence type="predicted"/>
<dbReference type="KEGG" id="nga:Ngar_c00390"/>
<gene>
    <name evidence="1" type="ordered locus">Ngar_c00390</name>
</gene>
<reference evidence="1 2" key="1">
    <citation type="journal article" date="2012" name="Environ. Microbiol.">
        <title>The genome of the ammonia-oxidizing Candidatus Nitrososphaera gargensis: insights into metabolic versatility and environmental adaptations.</title>
        <authorList>
            <person name="Spang A."/>
            <person name="Poehlein A."/>
            <person name="Offre P."/>
            <person name="Zumbragel S."/>
            <person name="Haider S."/>
            <person name="Rychlik N."/>
            <person name="Nowka B."/>
            <person name="Schmeisser C."/>
            <person name="Lebedeva E.V."/>
            <person name="Rattei T."/>
            <person name="Bohm C."/>
            <person name="Schmid M."/>
            <person name="Galushko A."/>
            <person name="Hatzenpichler R."/>
            <person name="Weinmaier T."/>
            <person name="Daniel R."/>
            <person name="Schleper C."/>
            <person name="Spieck E."/>
            <person name="Streit W."/>
            <person name="Wagner M."/>
        </authorList>
    </citation>
    <scope>NUCLEOTIDE SEQUENCE [LARGE SCALE GENOMIC DNA]</scope>
    <source>
        <strain evidence="2">Ga9.2</strain>
    </source>
</reference>
<dbReference type="AlphaFoldDB" id="K0ILB7"/>
<dbReference type="BioCyc" id="CNIT1237085:G1324-39-MONOMER"/>
<evidence type="ECO:0000313" key="1">
    <source>
        <dbReference type="EMBL" id="AFU56989.1"/>
    </source>
</evidence>
<dbReference type="InParanoid" id="K0ILB7"/>
<keyword evidence="2" id="KW-1185">Reference proteome</keyword>
<dbReference type="Proteomes" id="UP000008037">
    <property type="component" value="Chromosome"/>
</dbReference>
<sequence>MRQWHLEHMQKTILKYVKGLSADANSWERRNHKKYGNITNVCRQIEYDMRHGVTKEELLASFSKIHTHSSYRALRRDSDSMSRLLEIEEHFTTPKAVTPLW</sequence>
<protein>
    <submittedName>
        <fullName evidence="1">Uncharacterized protein</fullName>
    </submittedName>
</protein>
<organism evidence="1 2">
    <name type="scientific">Nitrososphaera gargensis (strain Ga9.2)</name>
    <dbReference type="NCBI Taxonomy" id="1237085"/>
    <lineage>
        <taxon>Archaea</taxon>
        <taxon>Nitrososphaerota</taxon>
        <taxon>Nitrososphaeria</taxon>
        <taxon>Nitrososphaerales</taxon>
        <taxon>Nitrososphaeraceae</taxon>
        <taxon>Nitrososphaera</taxon>
    </lineage>
</organism>
<dbReference type="STRING" id="1237085.Ngar_c00390"/>
<name>K0ILB7_NITGG</name>
<evidence type="ECO:0000313" key="2">
    <source>
        <dbReference type="Proteomes" id="UP000008037"/>
    </source>
</evidence>
<dbReference type="HOGENOM" id="CLU_156997_0_0_2"/>